<gene>
    <name evidence="1" type="ORF">SMTD_LOCUS16998</name>
</gene>
<dbReference type="Proteomes" id="UP000269396">
    <property type="component" value="Unassembled WGS sequence"/>
</dbReference>
<proteinExistence type="predicted"/>
<evidence type="ECO:0000313" key="1">
    <source>
        <dbReference type="EMBL" id="VDP72905.1"/>
    </source>
</evidence>
<sequence>MLVTGSQQETRVRELVLPDGFDPVSPSSTVRDVTTGLSGPLPTSCKTEMYSQLIDHWTVINVMSMLSHLDQ</sequence>
<protein>
    <submittedName>
        <fullName evidence="1">Uncharacterized protein</fullName>
    </submittedName>
</protein>
<dbReference type="AlphaFoldDB" id="A0A183PRL2"/>
<reference evidence="1 2" key="1">
    <citation type="submission" date="2018-11" db="EMBL/GenBank/DDBJ databases">
        <authorList>
            <consortium name="Pathogen Informatics"/>
        </authorList>
    </citation>
    <scope>NUCLEOTIDE SEQUENCE [LARGE SCALE GENOMIC DNA]</scope>
    <source>
        <strain>Denwood</strain>
        <strain evidence="2">Zambia</strain>
    </source>
</reference>
<accession>A0A183PRL2</accession>
<dbReference type="EMBL" id="UZAL01038033">
    <property type="protein sequence ID" value="VDP72905.1"/>
    <property type="molecule type" value="Genomic_DNA"/>
</dbReference>
<organism evidence="1 2">
    <name type="scientific">Schistosoma mattheei</name>
    <dbReference type="NCBI Taxonomy" id="31246"/>
    <lineage>
        <taxon>Eukaryota</taxon>
        <taxon>Metazoa</taxon>
        <taxon>Spiralia</taxon>
        <taxon>Lophotrochozoa</taxon>
        <taxon>Platyhelminthes</taxon>
        <taxon>Trematoda</taxon>
        <taxon>Digenea</taxon>
        <taxon>Strigeidida</taxon>
        <taxon>Schistosomatoidea</taxon>
        <taxon>Schistosomatidae</taxon>
        <taxon>Schistosoma</taxon>
    </lineage>
</organism>
<keyword evidence="2" id="KW-1185">Reference proteome</keyword>
<evidence type="ECO:0000313" key="2">
    <source>
        <dbReference type="Proteomes" id="UP000269396"/>
    </source>
</evidence>
<name>A0A183PRL2_9TREM</name>